<feature type="compositionally biased region" description="Low complexity" evidence="1">
    <location>
        <begin position="271"/>
        <end position="293"/>
    </location>
</feature>
<feature type="compositionally biased region" description="Basic and acidic residues" evidence="1">
    <location>
        <begin position="393"/>
        <end position="403"/>
    </location>
</feature>
<feature type="compositionally biased region" description="Low complexity" evidence="1">
    <location>
        <begin position="243"/>
        <end position="253"/>
    </location>
</feature>
<feature type="region of interest" description="Disordered" evidence="1">
    <location>
        <begin position="183"/>
        <end position="324"/>
    </location>
</feature>
<reference evidence="2" key="1">
    <citation type="submission" date="2022-08" db="EMBL/GenBank/DDBJ databases">
        <title>A Global Phylogenomic Analysis of the Shiitake Genus Lentinula.</title>
        <authorList>
            <consortium name="DOE Joint Genome Institute"/>
            <person name="Sierra-Patev S."/>
            <person name="Min B."/>
            <person name="Naranjo-Ortiz M."/>
            <person name="Looney B."/>
            <person name="Konkel Z."/>
            <person name="Slot J.C."/>
            <person name="Sakamoto Y."/>
            <person name="Steenwyk J.L."/>
            <person name="Rokas A."/>
            <person name="Carro J."/>
            <person name="Camarero S."/>
            <person name="Ferreira P."/>
            <person name="Molpeceres G."/>
            <person name="Ruiz-Duenas F.J."/>
            <person name="Serrano A."/>
            <person name="Henrissat B."/>
            <person name="Drula E."/>
            <person name="Hughes K.W."/>
            <person name="Mata J.L."/>
            <person name="Ishikawa N.K."/>
            <person name="Vargas-Isla R."/>
            <person name="Ushijima S."/>
            <person name="Smith C.A."/>
            <person name="Ahrendt S."/>
            <person name="Andreopoulos W."/>
            <person name="He G."/>
            <person name="Labutti K."/>
            <person name="Lipzen A."/>
            <person name="Ng V."/>
            <person name="Riley R."/>
            <person name="Sandor L."/>
            <person name="Barry K."/>
            <person name="Martinez A.T."/>
            <person name="Xiao Y."/>
            <person name="Gibbons J.G."/>
            <person name="Terashima K."/>
            <person name="Grigoriev I.V."/>
            <person name="Hibbett D.S."/>
        </authorList>
    </citation>
    <scope>NUCLEOTIDE SEQUENCE</scope>
    <source>
        <strain evidence="2">RHP3577 ss4</strain>
    </source>
</reference>
<organism evidence="2 3">
    <name type="scientific">Lentinula lateritia</name>
    <dbReference type="NCBI Taxonomy" id="40482"/>
    <lineage>
        <taxon>Eukaryota</taxon>
        <taxon>Fungi</taxon>
        <taxon>Dikarya</taxon>
        <taxon>Basidiomycota</taxon>
        <taxon>Agaricomycotina</taxon>
        <taxon>Agaricomycetes</taxon>
        <taxon>Agaricomycetidae</taxon>
        <taxon>Agaricales</taxon>
        <taxon>Marasmiineae</taxon>
        <taxon>Omphalotaceae</taxon>
        <taxon>Lentinula</taxon>
    </lineage>
</organism>
<feature type="region of interest" description="Disordered" evidence="1">
    <location>
        <begin position="393"/>
        <end position="611"/>
    </location>
</feature>
<name>A0ABQ8VXW8_9AGAR</name>
<feature type="compositionally biased region" description="Polar residues" evidence="1">
    <location>
        <begin position="548"/>
        <end position="557"/>
    </location>
</feature>
<comment type="caution">
    <text evidence="2">The sequence shown here is derived from an EMBL/GenBank/DDBJ whole genome shotgun (WGS) entry which is preliminary data.</text>
</comment>
<sequence>MSLRRQNRVSTLAIVLPHPPLLRRRSSLLSQGSINSPHTPRTSNCASPTCQSWLFANNNNRKSTDSWNSSNQDVGEDCESEWKPDQILLLSRTLDALPSHLVTPFNGPIPPSNLLDKIARGVANAKGPAEWPHSLRATRVKLIEIARQRAKEDPPRGPKSVVTDENDDISCYSTDSDLNAGLSRKRSRVIPRRPLYRQSSMDFVNPGDRKNGDNITRLSTRLQRTDSLVPNPNYHPYTRSRARAQTQSQTQARIDQMNRRSSSPPRPAHVPSLISPSTPSSSTLNSFSSLSTSAARRHVIRRSASTFSSSDSSMISGNRSSLADSEVKPHLLPSVLPDPIDARVQRVRRSESFYNPPYSASNDNHPFVASARTPPSTHQAFKRAPSYGALVQEAREREKEKRSNGAVPHIYGSKSREEMNVSPCPSSDEEEKLRNNQAKKVKGPGGKASRSPAAPLPPDSRSSDQGKAKKHTKAKDAVCSESKATSYRLKSPPPPASISAVVPTQPLDHPRPQMNLQHSSIFGEELPHLHIPAAPSRPIPSASSSSSNQRPTATPSQPAGPPRKTLRRVKRLAPSRKISFGSLIAPNGNDTDIEDDKGGQHPKLGSAFQLS</sequence>
<feature type="region of interest" description="Disordered" evidence="1">
    <location>
        <begin position="149"/>
        <end position="168"/>
    </location>
</feature>
<feature type="compositionally biased region" description="Low complexity" evidence="1">
    <location>
        <begin position="303"/>
        <end position="321"/>
    </location>
</feature>
<dbReference type="Proteomes" id="UP001150217">
    <property type="component" value="Unassembled WGS sequence"/>
</dbReference>
<protein>
    <submittedName>
        <fullName evidence="2">Uncharacterized protein</fullName>
    </submittedName>
</protein>
<feature type="compositionally biased region" description="Basic residues" evidence="1">
    <location>
        <begin position="564"/>
        <end position="574"/>
    </location>
</feature>
<proteinExistence type="predicted"/>
<accession>A0ABQ8VXW8</accession>
<gene>
    <name evidence="2" type="ORF">C8R41DRAFT_913933</name>
</gene>
<feature type="compositionally biased region" description="Low complexity" evidence="1">
    <location>
        <begin position="531"/>
        <end position="547"/>
    </location>
</feature>
<feature type="compositionally biased region" description="Polar residues" evidence="1">
    <location>
        <begin position="213"/>
        <end position="230"/>
    </location>
</feature>
<feature type="compositionally biased region" description="Basic residues" evidence="1">
    <location>
        <begin position="183"/>
        <end position="195"/>
    </location>
</feature>
<evidence type="ECO:0000313" key="3">
    <source>
        <dbReference type="Proteomes" id="UP001150217"/>
    </source>
</evidence>
<evidence type="ECO:0000256" key="1">
    <source>
        <dbReference type="SAM" id="MobiDB-lite"/>
    </source>
</evidence>
<evidence type="ECO:0000313" key="2">
    <source>
        <dbReference type="EMBL" id="KAJ4500861.1"/>
    </source>
</evidence>
<keyword evidence="3" id="KW-1185">Reference proteome</keyword>
<dbReference type="EMBL" id="JANVFT010000004">
    <property type="protein sequence ID" value="KAJ4500861.1"/>
    <property type="molecule type" value="Genomic_DNA"/>
</dbReference>